<dbReference type="Gene3D" id="3.40.630.30">
    <property type="match status" value="1"/>
</dbReference>
<dbReference type="PANTHER" id="PTHR43877:SF2">
    <property type="entry name" value="AMINOALKYLPHOSPHONATE N-ACETYLTRANSFERASE-RELATED"/>
    <property type="match status" value="1"/>
</dbReference>
<evidence type="ECO:0000259" key="3">
    <source>
        <dbReference type="PROSITE" id="PS51186"/>
    </source>
</evidence>
<keyword evidence="1 4" id="KW-0808">Transferase</keyword>
<organism evidence="4 5">
    <name type="scientific">Phyllobacterium salinisoli</name>
    <dbReference type="NCBI Taxonomy" id="1899321"/>
    <lineage>
        <taxon>Bacteria</taxon>
        <taxon>Pseudomonadati</taxon>
        <taxon>Pseudomonadota</taxon>
        <taxon>Alphaproteobacteria</taxon>
        <taxon>Hyphomicrobiales</taxon>
        <taxon>Phyllobacteriaceae</taxon>
        <taxon>Phyllobacterium</taxon>
    </lineage>
</organism>
<dbReference type="InterPro" id="IPR016181">
    <property type="entry name" value="Acyl_CoA_acyltransferase"/>
</dbReference>
<dbReference type="InterPro" id="IPR000182">
    <property type="entry name" value="GNAT_dom"/>
</dbReference>
<dbReference type="SUPFAM" id="SSF55729">
    <property type="entry name" value="Acyl-CoA N-acyltransferases (Nat)"/>
    <property type="match status" value="1"/>
</dbReference>
<proteinExistence type="predicted"/>
<feature type="domain" description="N-acetyltransferase" evidence="3">
    <location>
        <begin position="1"/>
        <end position="153"/>
    </location>
</feature>
<dbReference type="EMBL" id="QOZG01000028">
    <property type="protein sequence ID" value="RCS21526.1"/>
    <property type="molecule type" value="Genomic_DNA"/>
</dbReference>
<gene>
    <name evidence="4" type="ORF">DUT91_23430</name>
</gene>
<dbReference type="InterPro" id="IPR050832">
    <property type="entry name" value="Bact_Acetyltransf"/>
</dbReference>
<dbReference type="CDD" id="cd04301">
    <property type="entry name" value="NAT_SF"/>
    <property type="match status" value="1"/>
</dbReference>
<keyword evidence="2" id="KW-0012">Acyltransferase</keyword>
<evidence type="ECO:0000256" key="1">
    <source>
        <dbReference type="ARBA" id="ARBA00022679"/>
    </source>
</evidence>
<protein>
    <submittedName>
        <fullName evidence="4">GNAT family N-acetyltransferase</fullName>
    </submittedName>
</protein>
<sequence length="153" mass="16642">MLIRSAKIADAEQVASVLRRSIQELCVLDHDGEDDTLRQWLSNKTPKIVGSWIEAPDQCVMLAEEDGAILGVGGASHAGEITLNYVAPESRFKGVSKSILASLEAYLRDLGWAQSTLTSTRTAHSFYVAAGYKDAGESEFWGKLLGQPMKKSL</sequence>
<keyword evidence="5" id="KW-1185">Reference proteome</keyword>
<accession>A0A368JWH5</accession>
<evidence type="ECO:0000313" key="4">
    <source>
        <dbReference type="EMBL" id="RCS21526.1"/>
    </source>
</evidence>
<dbReference type="OrthoDB" id="9789081at2"/>
<dbReference type="PROSITE" id="PS51186">
    <property type="entry name" value="GNAT"/>
    <property type="match status" value="1"/>
</dbReference>
<evidence type="ECO:0000313" key="5">
    <source>
        <dbReference type="Proteomes" id="UP000253420"/>
    </source>
</evidence>
<evidence type="ECO:0000256" key="2">
    <source>
        <dbReference type="ARBA" id="ARBA00023315"/>
    </source>
</evidence>
<dbReference type="AlphaFoldDB" id="A0A368JWH5"/>
<name>A0A368JWH5_9HYPH</name>
<dbReference type="GO" id="GO:0016747">
    <property type="term" value="F:acyltransferase activity, transferring groups other than amino-acyl groups"/>
    <property type="evidence" value="ECO:0007669"/>
    <property type="project" value="InterPro"/>
</dbReference>
<dbReference type="RefSeq" id="WP_114442835.1">
    <property type="nucleotide sequence ID" value="NZ_QOZG01000028.1"/>
</dbReference>
<dbReference type="Pfam" id="PF13673">
    <property type="entry name" value="Acetyltransf_10"/>
    <property type="match status" value="1"/>
</dbReference>
<comment type="caution">
    <text evidence="4">The sequence shown here is derived from an EMBL/GenBank/DDBJ whole genome shotgun (WGS) entry which is preliminary data.</text>
</comment>
<reference evidence="4 5" key="1">
    <citation type="submission" date="2018-07" db="EMBL/GenBank/DDBJ databases">
        <title>The draft genome of Phyllobacterium salinisoli.</title>
        <authorList>
            <person name="Liu L."/>
            <person name="Li L."/>
            <person name="Zhang X."/>
            <person name="Liang L."/>
        </authorList>
    </citation>
    <scope>NUCLEOTIDE SEQUENCE [LARGE SCALE GENOMIC DNA]</scope>
    <source>
        <strain evidence="4 5">LLAN61</strain>
    </source>
</reference>
<dbReference type="PANTHER" id="PTHR43877">
    <property type="entry name" value="AMINOALKYLPHOSPHONATE N-ACETYLTRANSFERASE-RELATED-RELATED"/>
    <property type="match status" value="1"/>
</dbReference>
<dbReference type="Proteomes" id="UP000253420">
    <property type="component" value="Unassembled WGS sequence"/>
</dbReference>